<feature type="compositionally biased region" description="Basic and acidic residues" evidence="1">
    <location>
        <begin position="10"/>
        <end position="24"/>
    </location>
</feature>
<organism evidence="3 4">
    <name type="scientific">Plakobranchus ocellatus</name>
    <dbReference type="NCBI Taxonomy" id="259542"/>
    <lineage>
        <taxon>Eukaryota</taxon>
        <taxon>Metazoa</taxon>
        <taxon>Spiralia</taxon>
        <taxon>Lophotrochozoa</taxon>
        <taxon>Mollusca</taxon>
        <taxon>Gastropoda</taxon>
        <taxon>Heterobranchia</taxon>
        <taxon>Euthyneura</taxon>
        <taxon>Panpulmonata</taxon>
        <taxon>Sacoglossa</taxon>
        <taxon>Placobranchoidea</taxon>
        <taxon>Plakobranchidae</taxon>
        <taxon>Plakobranchus</taxon>
    </lineage>
</organism>
<evidence type="ECO:0000313" key="3">
    <source>
        <dbReference type="EMBL" id="GFO16838.1"/>
    </source>
</evidence>
<gene>
    <name evidence="3" type="ORF">PoB_004334300</name>
</gene>
<reference evidence="3 4" key="1">
    <citation type="journal article" date="2021" name="Elife">
        <title>Chloroplast acquisition without the gene transfer in kleptoplastic sea slugs, Plakobranchus ocellatus.</title>
        <authorList>
            <person name="Maeda T."/>
            <person name="Takahashi S."/>
            <person name="Yoshida T."/>
            <person name="Shimamura S."/>
            <person name="Takaki Y."/>
            <person name="Nagai Y."/>
            <person name="Toyoda A."/>
            <person name="Suzuki Y."/>
            <person name="Arimoto A."/>
            <person name="Ishii H."/>
            <person name="Satoh N."/>
            <person name="Nishiyama T."/>
            <person name="Hasebe M."/>
            <person name="Maruyama T."/>
            <person name="Minagawa J."/>
            <person name="Obokata J."/>
            <person name="Shigenobu S."/>
        </authorList>
    </citation>
    <scope>NUCLEOTIDE SEQUENCE [LARGE SCALE GENOMIC DNA]</scope>
</reference>
<dbReference type="EMBL" id="BLXT01004727">
    <property type="protein sequence ID" value="GFO16838.1"/>
    <property type="molecule type" value="Genomic_DNA"/>
</dbReference>
<protein>
    <submittedName>
        <fullName evidence="3">Uncharacterized protein</fullName>
    </submittedName>
</protein>
<keyword evidence="2" id="KW-0812">Transmembrane</keyword>
<evidence type="ECO:0000313" key="4">
    <source>
        <dbReference type="Proteomes" id="UP000735302"/>
    </source>
</evidence>
<dbReference type="AlphaFoldDB" id="A0AAV4BB97"/>
<feature type="transmembrane region" description="Helical" evidence="2">
    <location>
        <begin position="90"/>
        <end position="110"/>
    </location>
</feature>
<accession>A0AAV4BB97</accession>
<feature type="region of interest" description="Disordered" evidence="1">
    <location>
        <begin position="1"/>
        <end position="59"/>
    </location>
</feature>
<feature type="compositionally biased region" description="Acidic residues" evidence="1">
    <location>
        <begin position="25"/>
        <end position="59"/>
    </location>
</feature>
<evidence type="ECO:0000256" key="1">
    <source>
        <dbReference type="SAM" id="MobiDB-lite"/>
    </source>
</evidence>
<dbReference type="Proteomes" id="UP000735302">
    <property type="component" value="Unassembled WGS sequence"/>
</dbReference>
<comment type="caution">
    <text evidence="3">The sequence shown here is derived from an EMBL/GenBank/DDBJ whole genome shotgun (WGS) entry which is preliminary data.</text>
</comment>
<sequence>MLKIDNYNVDDNHDDFYDDNSHSGDDDDNEEEKKEEEEGEEEEEEDDDDDEDNDNVDEGDIDHYLLSFLTMIFEAVILMDGDLCDRHDCVHIILSCHYLIKTFFFFFFAFRNLNVTV</sequence>
<evidence type="ECO:0000256" key="2">
    <source>
        <dbReference type="SAM" id="Phobius"/>
    </source>
</evidence>
<keyword evidence="2" id="KW-0472">Membrane</keyword>
<keyword evidence="4" id="KW-1185">Reference proteome</keyword>
<proteinExistence type="predicted"/>
<name>A0AAV4BB97_9GAST</name>
<keyword evidence="2" id="KW-1133">Transmembrane helix</keyword>